<proteinExistence type="predicted"/>
<feature type="compositionally biased region" description="Basic and acidic residues" evidence="1">
    <location>
        <begin position="53"/>
        <end position="66"/>
    </location>
</feature>
<dbReference type="InParanoid" id="B9THQ8"/>
<evidence type="ECO:0000313" key="3">
    <source>
        <dbReference type="Proteomes" id="UP000008311"/>
    </source>
</evidence>
<name>B9THQ8_RICCO</name>
<gene>
    <name evidence="2" type="ORF">RCOM_1797530</name>
</gene>
<dbReference type="AlphaFoldDB" id="B9THQ8"/>
<feature type="region of interest" description="Disordered" evidence="1">
    <location>
        <begin position="1"/>
        <end position="76"/>
    </location>
</feature>
<feature type="non-terminal residue" evidence="2">
    <location>
        <position position="76"/>
    </location>
</feature>
<organism evidence="2 3">
    <name type="scientific">Ricinus communis</name>
    <name type="common">Castor bean</name>
    <dbReference type="NCBI Taxonomy" id="3988"/>
    <lineage>
        <taxon>Eukaryota</taxon>
        <taxon>Viridiplantae</taxon>
        <taxon>Streptophyta</taxon>
        <taxon>Embryophyta</taxon>
        <taxon>Tracheophyta</taxon>
        <taxon>Spermatophyta</taxon>
        <taxon>Magnoliopsida</taxon>
        <taxon>eudicotyledons</taxon>
        <taxon>Gunneridae</taxon>
        <taxon>Pentapetalae</taxon>
        <taxon>rosids</taxon>
        <taxon>fabids</taxon>
        <taxon>Malpighiales</taxon>
        <taxon>Euphorbiaceae</taxon>
        <taxon>Acalyphoideae</taxon>
        <taxon>Acalypheae</taxon>
        <taxon>Ricinus</taxon>
    </lineage>
</organism>
<dbReference type="Proteomes" id="UP000008311">
    <property type="component" value="Unassembled WGS sequence"/>
</dbReference>
<evidence type="ECO:0000256" key="1">
    <source>
        <dbReference type="SAM" id="MobiDB-lite"/>
    </source>
</evidence>
<keyword evidence="3" id="KW-1185">Reference proteome</keyword>
<reference evidence="3" key="1">
    <citation type="journal article" date="2010" name="Nat. Biotechnol.">
        <title>Draft genome sequence of the oilseed species Ricinus communis.</title>
        <authorList>
            <person name="Chan A.P."/>
            <person name="Crabtree J."/>
            <person name="Zhao Q."/>
            <person name="Lorenzi H."/>
            <person name="Orvis J."/>
            <person name="Puiu D."/>
            <person name="Melake-Berhan A."/>
            <person name="Jones K.M."/>
            <person name="Redman J."/>
            <person name="Chen G."/>
            <person name="Cahoon E.B."/>
            <person name="Gedil M."/>
            <person name="Stanke M."/>
            <person name="Haas B.J."/>
            <person name="Wortman J.R."/>
            <person name="Fraser-Liggett C.M."/>
            <person name="Ravel J."/>
            <person name="Rabinowicz P.D."/>
        </authorList>
    </citation>
    <scope>NUCLEOTIDE SEQUENCE [LARGE SCALE GENOMIC DNA]</scope>
    <source>
        <strain evidence="3">cv. Hale</strain>
    </source>
</reference>
<accession>B9THQ8</accession>
<protein>
    <submittedName>
        <fullName evidence="2">Uncharacterized protein</fullName>
    </submittedName>
</protein>
<sequence>MAWLALVSGAGRGRQTGHPVLLPARQPPAGVPRPCRLRTGERPAPADAALAGERGDERGRGRDGGVRCRPAAVGGS</sequence>
<evidence type="ECO:0000313" key="2">
    <source>
        <dbReference type="EMBL" id="EEF24605.1"/>
    </source>
</evidence>
<dbReference type="EMBL" id="EQ981789">
    <property type="protein sequence ID" value="EEF24605.1"/>
    <property type="molecule type" value="Genomic_DNA"/>
</dbReference>